<organism evidence="2 3">
    <name type="scientific">Lacihabitans soyangensis</name>
    <dbReference type="NCBI Taxonomy" id="869394"/>
    <lineage>
        <taxon>Bacteria</taxon>
        <taxon>Pseudomonadati</taxon>
        <taxon>Bacteroidota</taxon>
        <taxon>Cytophagia</taxon>
        <taxon>Cytophagales</taxon>
        <taxon>Leadbetterellaceae</taxon>
        <taxon>Lacihabitans</taxon>
    </lineage>
</organism>
<proteinExistence type="predicted"/>
<accession>A0AAE3KUY2</accession>
<feature type="chain" id="PRO_5042224101" description="Outer membrane protein beta-barrel domain-containing protein" evidence="1">
    <location>
        <begin position="21"/>
        <end position="159"/>
    </location>
</feature>
<comment type="caution">
    <text evidence="2">The sequence shown here is derived from an EMBL/GenBank/DDBJ whole genome shotgun (WGS) entry which is preliminary data.</text>
</comment>
<evidence type="ECO:0000256" key="1">
    <source>
        <dbReference type="SAM" id="SignalP"/>
    </source>
</evidence>
<evidence type="ECO:0000313" key="3">
    <source>
        <dbReference type="Proteomes" id="UP001204144"/>
    </source>
</evidence>
<dbReference type="RefSeq" id="WP_255039122.1">
    <property type="nucleotide sequence ID" value="NZ_RJUF01000183.1"/>
</dbReference>
<evidence type="ECO:0000313" key="2">
    <source>
        <dbReference type="EMBL" id="MCP9765429.1"/>
    </source>
</evidence>
<protein>
    <recommendedName>
        <fullName evidence="4">Outer membrane protein beta-barrel domain-containing protein</fullName>
    </recommendedName>
</protein>
<evidence type="ECO:0008006" key="4">
    <source>
        <dbReference type="Google" id="ProtNLM"/>
    </source>
</evidence>
<sequence>MKKTFTLLALVLCFSMTISAQVVRVGILGAGLGGGQNSGRLAVHIFEAAYAPSPRIDFGGYLGAAVGGNSESASAGIRYGAQSKFYLMTEKFKPFVGLQLGLNTRAKVDVNSEEIADAGTKFQVTPQAGFRVGPLNIWASYQNGFMVNGGLVFGFGKFE</sequence>
<reference evidence="2 3" key="1">
    <citation type="submission" date="2018-11" db="EMBL/GenBank/DDBJ databases">
        <title>Novel bacteria species description.</title>
        <authorList>
            <person name="Han J.-H."/>
        </authorList>
    </citation>
    <scope>NUCLEOTIDE SEQUENCE [LARGE SCALE GENOMIC DNA]</scope>
    <source>
        <strain evidence="2 3">KCTC23259</strain>
    </source>
</reference>
<dbReference type="EMBL" id="RJUF01000183">
    <property type="protein sequence ID" value="MCP9765429.1"/>
    <property type="molecule type" value="Genomic_DNA"/>
</dbReference>
<feature type="signal peptide" evidence="1">
    <location>
        <begin position="1"/>
        <end position="20"/>
    </location>
</feature>
<keyword evidence="1" id="KW-0732">Signal</keyword>
<name>A0AAE3KUY2_9BACT</name>
<keyword evidence="3" id="KW-1185">Reference proteome</keyword>
<dbReference type="Proteomes" id="UP001204144">
    <property type="component" value="Unassembled WGS sequence"/>
</dbReference>
<gene>
    <name evidence="2" type="ORF">EGI31_21040</name>
</gene>
<dbReference type="AlphaFoldDB" id="A0AAE3KUY2"/>